<dbReference type="AlphaFoldDB" id="A0A4V3CPM1"/>
<accession>A0A4V3CPM1</accession>
<comment type="caution">
    <text evidence="3">The sequence shown here is derived from an EMBL/GenBank/DDBJ whole genome shotgun (WGS) entry which is preliminary data.</text>
</comment>
<dbReference type="InterPro" id="IPR021309">
    <property type="entry name" value="YgaP-like_TM"/>
</dbReference>
<dbReference type="EMBL" id="SNXK01000003">
    <property type="protein sequence ID" value="TDP38572.1"/>
    <property type="molecule type" value="Genomic_DNA"/>
</dbReference>
<dbReference type="Proteomes" id="UP000295087">
    <property type="component" value="Unassembled WGS sequence"/>
</dbReference>
<dbReference type="RefSeq" id="WP_067486382.1">
    <property type="nucleotide sequence ID" value="NZ_JBHXPO010000006.1"/>
</dbReference>
<keyword evidence="1" id="KW-0472">Membrane</keyword>
<proteinExistence type="predicted"/>
<dbReference type="Gene3D" id="6.10.140.1340">
    <property type="match status" value="1"/>
</dbReference>
<organism evidence="3 4">
    <name type="scientific">Nocardia ignorata</name>
    <dbReference type="NCBI Taxonomy" id="145285"/>
    <lineage>
        <taxon>Bacteria</taxon>
        <taxon>Bacillati</taxon>
        <taxon>Actinomycetota</taxon>
        <taxon>Actinomycetes</taxon>
        <taxon>Mycobacteriales</taxon>
        <taxon>Nocardiaceae</taxon>
        <taxon>Nocardia</taxon>
    </lineage>
</organism>
<evidence type="ECO:0000313" key="3">
    <source>
        <dbReference type="EMBL" id="TDP38572.1"/>
    </source>
</evidence>
<evidence type="ECO:0000259" key="2">
    <source>
        <dbReference type="Pfam" id="PF11127"/>
    </source>
</evidence>
<name>A0A4V3CPM1_NOCIG</name>
<gene>
    <name evidence="3" type="ORF">DFR75_103229</name>
</gene>
<keyword evidence="1" id="KW-0812">Transmembrane</keyword>
<evidence type="ECO:0000313" key="4">
    <source>
        <dbReference type="Proteomes" id="UP000295087"/>
    </source>
</evidence>
<protein>
    <submittedName>
        <fullName evidence="3">DUF2892 family protein</fullName>
    </submittedName>
</protein>
<feature type="domain" description="Inner membrane protein YgaP-like transmembrane" evidence="2">
    <location>
        <begin position="13"/>
        <end position="66"/>
    </location>
</feature>
<reference evidence="3 4" key="1">
    <citation type="submission" date="2019-03" db="EMBL/GenBank/DDBJ databases">
        <title>Genomic Encyclopedia of Type Strains, Phase IV (KMG-IV): sequencing the most valuable type-strain genomes for metagenomic binning, comparative biology and taxonomic classification.</title>
        <authorList>
            <person name="Goeker M."/>
        </authorList>
    </citation>
    <scope>NUCLEOTIDE SEQUENCE [LARGE SCALE GENOMIC DNA]</scope>
    <source>
        <strain evidence="3 4">DSM 44496</strain>
    </source>
</reference>
<keyword evidence="4" id="KW-1185">Reference proteome</keyword>
<dbReference type="Pfam" id="PF11127">
    <property type="entry name" value="YgaP-like_TM"/>
    <property type="match status" value="1"/>
</dbReference>
<sequence length="80" mass="8299">MSTSPLDRRGWTIARLVPLLAGVLVLVGTAAAATISAWWLIVPALVGANLLLYSAVGWCPATLLMRRAGIASGTCPPART</sequence>
<feature type="transmembrane region" description="Helical" evidence="1">
    <location>
        <begin position="42"/>
        <end position="64"/>
    </location>
</feature>
<keyword evidence="1" id="KW-1133">Transmembrane helix</keyword>
<evidence type="ECO:0000256" key="1">
    <source>
        <dbReference type="SAM" id="Phobius"/>
    </source>
</evidence>